<reference evidence="1 2" key="1">
    <citation type="submission" date="2016-10" db="EMBL/GenBank/DDBJ databases">
        <authorList>
            <person name="de Groot N.N."/>
        </authorList>
    </citation>
    <scope>NUCLEOTIDE SEQUENCE [LARGE SCALE GENOMIC DNA]</scope>
    <source>
        <strain evidence="1 2">ICMP 14252</strain>
    </source>
</reference>
<organism evidence="1 2">
    <name type="scientific">Pseudomonas salomonii</name>
    <dbReference type="NCBI Taxonomy" id="191391"/>
    <lineage>
        <taxon>Bacteria</taxon>
        <taxon>Pseudomonadati</taxon>
        <taxon>Pseudomonadota</taxon>
        <taxon>Gammaproteobacteria</taxon>
        <taxon>Pseudomonadales</taxon>
        <taxon>Pseudomonadaceae</taxon>
        <taxon>Pseudomonas</taxon>
    </lineage>
</organism>
<evidence type="ECO:0000313" key="1">
    <source>
        <dbReference type="EMBL" id="SDY28486.1"/>
    </source>
</evidence>
<name>A0A1H3IL24_9PSED</name>
<dbReference type="AlphaFoldDB" id="A0A1H3IL24"/>
<proteinExistence type="predicted"/>
<dbReference type="RefSeq" id="WP_069788631.1">
    <property type="nucleotide sequence ID" value="NZ_FNOX01000003.1"/>
</dbReference>
<dbReference type="Proteomes" id="UP000182902">
    <property type="component" value="Unassembled WGS sequence"/>
</dbReference>
<evidence type="ECO:0000313" key="2">
    <source>
        <dbReference type="Proteomes" id="UP000182902"/>
    </source>
</evidence>
<sequence length="232" mass="26321">MRDPAADLVFQHFRARNLAGLQGIRHHLDKHELQAGRVQLLADIADHLHAHGFDGKRKPLDDGYREMLLELATMIGPVAVLLGTQRNAPISGDYELVRCLLNQLQEHQDELIIEQIPAALMNSQFHVGMLLVRFYLHKLPAGRKPERKLTAMELYQAFEALDEVVPFNSQGNEELAALEIMKLMVDTGFVHNILYRAQTGKFVPSQSFYNALNVLKPAEQQFLKQFHAPKKA</sequence>
<accession>A0A1H3IL24</accession>
<dbReference type="EMBL" id="FNOX01000003">
    <property type="protein sequence ID" value="SDY28486.1"/>
    <property type="molecule type" value="Genomic_DNA"/>
</dbReference>
<gene>
    <name evidence="1" type="ORF">SAMN05216247_103295</name>
</gene>
<protein>
    <submittedName>
        <fullName evidence="1">Uncharacterized protein</fullName>
    </submittedName>
</protein>